<accession>A0A8K0TAY5</accession>
<sequence>MESNHATEVRKHKKQRRSRFGCRNCKLRKLKCDQAKPRCDRCTSFGVLCNFSLSVPDLQPLETTIGWKGRSESQPMPPVWTCDAATTYRYDLDVKCQDFITRYLGRGLTAPDDPCMRQVNRRLFELAFAYPYLMHASLAVALTYDRYLNGSSGNGRTAEECFHWYRGTALLNQRLKRPVHGRDRDPIWGTAAALAILTFTSPDGCTPEQSWPLRSSESSGLDWLHMSKGKMSLWHAVNPLRPDSIFSVMSQTYAHMHSPLPDAGMNGVPRDLAAACGINDSSTADNNPYFDAAHAVSRTLHLPDAEVTTGHAQLFVGTIRGEFKELLGNKDPAALLLFYLWYRKTGRSIWWIELRARIECRAIRLYLERYHGKDDLVRACLPGGSFCLDDQTQSGHHLRGASAR</sequence>
<evidence type="ECO:0000313" key="4">
    <source>
        <dbReference type="Proteomes" id="UP000813385"/>
    </source>
</evidence>
<dbReference type="InterPro" id="IPR001138">
    <property type="entry name" value="Zn2Cys6_DnaBD"/>
</dbReference>
<dbReference type="Gene3D" id="4.10.240.10">
    <property type="entry name" value="Zn(2)-C6 fungal-type DNA-binding domain"/>
    <property type="match status" value="1"/>
</dbReference>
<dbReference type="AlphaFoldDB" id="A0A8K0TAY5"/>
<dbReference type="PROSITE" id="PS00463">
    <property type="entry name" value="ZN2_CY6_FUNGAL_1"/>
    <property type="match status" value="1"/>
</dbReference>
<proteinExistence type="predicted"/>
<dbReference type="GO" id="GO:0000981">
    <property type="term" value="F:DNA-binding transcription factor activity, RNA polymerase II-specific"/>
    <property type="evidence" value="ECO:0007669"/>
    <property type="project" value="InterPro"/>
</dbReference>
<dbReference type="InterPro" id="IPR052400">
    <property type="entry name" value="Zn2-C6_fungal_TF"/>
</dbReference>
<dbReference type="Pfam" id="PF00172">
    <property type="entry name" value="Zn_clus"/>
    <property type="match status" value="1"/>
</dbReference>
<dbReference type="EMBL" id="JAGPXD010000006">
    <property type="protein sequence ID" value="KAH7350032.1"/>
    <property type="molecule type" value="Genomic_DNA"/>
</dbReference>
<reference evidence="3" key="1">
    <citation type="journal article" date="2021" name="Nat. Commun.">
        <title>Genetic determinants of endophytism in the Arabidopsis root mycobiome.</title>
        <authorList>
            <person name="Mesny F."/>
            <person name="Miyauchi S."/>
            <person name="Thiergart T."/>
            <person name="Pickel B."/>
            <person name="Atanasova L."/>
            <person name="Karlsson M."/>
            <person name="Huettel B."/>
            <person name="Barry K.W."/>
            <person name="Haridas S."/>
            <person name="Chen C."/>
            <person name="Bauer D."/>
            <person name="Andreopoulos W."/>
            <person name="Pangilinan J."/>
            <person name="LaButti K."/>
            <person name="Riley R."/>
            <person name="Lipzen A."/>
            <person name="Clum A."/>
            <person name="Drula E."/>
            <person name="Henrissat B."/>
            <person name="Kohler A."/>
            <person name="Grigoriev I.V."/>
            <person name="Martin F.M."/>
            <person name="Hacquard S."/>
        </authorList>
    </citation>
    <scope>NUCLEOTIDE SEQUENCE</scope>
    <source>
        <strain evidence="3">MPI-CAGE-AT-0016</strain>
    </source>
</reference>
<gene>
    <name evidence="3" type="ORF">B0T11DRAFT_290425</name>
</gene>
<dbReference type="InterPro" id="IPR036864">
    <property type="entry name" value="Zn2-C6_fun-type_DNA-bd_sf"/>
</dbReference>
<dbReference type="GO" id="GO:0008270">
    <property type="term" value="F:zinc ion binding"/>
    <property type="evidence" value="ECO:0007669"/>
    <property type="project" value="InterPro"/>
</dbReference>
<comment type="caution">
    <text evidence="3">The sequence shown here is derived from an EMBL/GenBank/DDBJ whole genome shotgun (WGS) entry which is preliminary data.</text>
</comment>
<evidence type="ECO:0000259" key="2">
    <source>
        <dbReference type="PROSITE" id="PS50048"/>
    </source>
</evidence>
<dbReference type="CDD" id="cd00067">
    <property type="entry name" value="GAL4"/>
    <property type="match status" value="1"/>
</dbReference>
<protein>
    <recommendedName>
        <fullName evidence="2">Zn(2)-C6 fungal-type domain-containing protein</fullName>
    </recommendedName>
</protein>
<dbReference type="SUPFAM" id="SSF57701">
    <property type="entry name" value="Zn2/Cys6 DNA-binding domain"/>
    <property type="match status" value="1"/>
</dbReference>
<dbReference type="PROSITE" id="PS50048">
    <property type="entry name" value="ZN2_CY6_FUNGAL_2"/>
    <property type="match status" value="1"/>
</dbReference>
<feature type="domain" description="Zn(2)-C6 fungal-type" evidence="2">
    <location>
        <begin position="21"/>
        <end position="51"/>
    </location>
</feature>
<dbReference type="PANTHER" id="PTHR47657">
    <property type="entry name" value="STEROL REGULATORY ELEMENT-BINDING PROTEIN ECM22"/>
    <property type="match status" value="1"/>
</dbReference>
<dbReference type="SMART" id="SM00066">
    <property type="entry name" value="GAL4"/>
    <property type="match status" value="1"/>
</dbReference>
<keyword evidence="4" id="KW-1185">Reference proteome</keyword>
<name>A0A8K0TAY5_9PEZI</name>
<organism evidence="3 4">
    <name type="scientific">Plectosphaerella cucumerina</name>
    <dbReference type="NCBI Taxonomy" id="40658"/>
    <lineage>
        <taxon>Eukaryota</taxon>
        <taxon>Fungi</taxon>
        <taxon>Dikarya</taxon>
        <taxon>Ascomycota</taxon>
        <taxon>Pezizomycotina</taxon>
        <taxon>Sordariomycetes</taxon>
        <taxon>Hypocreomycetidae</taxon>
        <taxon>Glomerellales</taxon>
        <taxon>Plectosphaerellaceae</taxon>
        <taxon>Plectosphaerella</taxon>
    </lineage>
</organism>
<keyword evidence="1" id="KW-0539">Nucleus</keyword>
<evidence type="ECO:0000256" key="1">
    <source>
        <dbReference type="ARBA" id="ARBA00023242"/>
    </source>
</evidence>
<dbReference type="Proteomes" id="UP000813385">
    <property type="component" value="Unassembled WGS sequence"/>
</dbReference>
<dbReference type="PANTHER" id="PTHR47657:SF11">
    <property type="entry name" value="FINGER DOMAIN PROTEIN, PUTATIVE (AFU_ORTHOLOGUE AFUA_1G01650)-RELATED"/>
    <property type="match status" value="1"/>
</dbReference>
<dbReference type="OrthoDB" id="3031538at2759"/>
<evidence type="ECO:0000313" key="3">
    <source>
        <dbReference type="EMBL" id="KAH7350032.1"/>
    </source>
</evidence>